<sequence length="205" mass="22799">MDKKPVADLKRSYPIYLRLGFIGAILINIGLFALMPKGYAVKPYKATVAQTTELDNIEMKAEDLTPPPPKEEEAAMPEEAESEEEIEATTIAKTEFAEVYAPVEEKVDIPVVDFFKVEKKPEPIKQFEPEYPRDARESKASGTVFVNALVGPNGRVLDVKLAQSSGYPSLDNAALKAARNWVFSPGEQRGQPVKVWVNIPFTFKL</sequence>
<dbReference type="InterPro" id="IPR051045">
    <property type="entry name" value="TonB-dependent_transducer"/>
</dbReference>
<feature type="compositionally biased region" description="Acidic residues" evidence="10">
    <location>
        <begin position="74"/>
        <end position="84"/>
    </location>
</feature>
<dbReference type="EMBL" id="WJKJ01000176">
    <property type="protein sequence ID" value="MBD3364664.1"/>
    <property type="molecule type" value="Genomic_DNA"/>
</dbReference>
<dbReference type="Gene3D" id="3.30.1150.10">
    <property type="match status" value="1"/>
</dbReference>
<dbReference type="GO" id="GO:0031992">
    <property type="term" value="F:energy transducer activity"/>
    <property type="evidence" value="ECO:0007669"/>
    <property type="project" value="TreeGrafter"/>
</dbReference>
<dbReference type="PROSITE" id="PS52015">
    <property type="entry name" value="TONB_CTD"/>
    <property type="match status" value="1"/>
</dbReference>
<dbReference type="GO" id="GO:0015031">
    <property type="term" value="P:protein transport"/>
    <property type="evidence" value="ECO:0007669"/>
    <property type="project" value="UniProtKB-KW"/>
</dbReference>
<evidence type="ECO:0000256" key="3">
    <source>
        <dbReference type="ARBA" id="ARBA00022448"/>
    </source>
</evidence>
<keyword evidence="3" id="KW-0813">Transport</keyword>
<organism evidence="13 14">
    <name type="scientific">candidate division WOR-3 bacterium</name>
    <dbReference type="NCBI Taxonomy" id="2052148"/>
    <lineage>
        <taxon>Bacteria</taxon>
        <taxon>Bacteria division WOR-3</taxon>
    </lineage>
</organism>
<evidence type="ECO:0000256" key="10">
    <source>
        <dbReference type="SAM" id="MobiDB-lite"/>
    </source>
</evidence>
<evidence type="ECO:0000256" key="9">
    <source>
        <dbReference type="ARBA" id="ARBA00023136"/>
    </source>
</evidence>
<dbReference type="GO" id="GO:0055085">
    <property type="term" value="P:transmembrane transport"/>
    <property type="evidence" value="ECO:0007669"/>
    <property type="project" value="InterPro"/>
</dbReference>
<evidence type="ECO:0000256" key="11">
    <source>
        <dbReference type="SAM" id="Phobius"/>
    </source>
</evidence>
<evidence type="ECO:0000256" key="7">
    <source>
        <dbReference type="ARBA" id="ARBA00022927"/>
    </source>
</evidence>
<evidence type="ECO:0000256" key="5">
    <source>
        <dbReference type="ARBA" id="ARBA00022519"/>
    </source>
</evidence>
<comment type="similarity">
    <text evidence="2">Belongs to the TonB family.</text>
</comment>
<reference evidence="13" key="1">
    <citation type="submission" date="2019-11" db="EMBL/GenBank/DDBJ databases">
        <title>Microbial mats filling the niche in hypersaline microbial mats.</title>
        <authorList>
            <person name="Wong H.L."/>
            <person name="Macleod F.I."/>
            <person name="White R.A. III"/>
            <person name="Burns B.P."/>
        </authorList>
    </citation>
    <scope>NUCLEOTIDE SEQUENCE</scope>
    <source>
        <strain evidence="13">Bin_327</strain>
    </source>
</reference>
<feature type="domain" description="TonB C-terminal" evidence="12">
    <location>
        <begin position="116"/>
        <end position="205"/>
    </location>
</feature>
<dbReference type="NCBIfam" id="TIGR01352">
    <property type="entry name" value="tonB_Cterm"/>
    <property type="match status" value="1"/>
</dbReference>
<feature type="compositionally biased region" description="Basic and acidic residues" evidence="10">
    <location>
        <begin position="61"/>
        <end position="73"/>
    </location>
</feature>
<evidence type="ECO:0000313" key="13">
    <source>
        <dbReference type="EMBL" id="MBD3364664.1"/>
    </source>
</evidence>
<accession>A0A9D5QCK7</accession>
<dbReference type="InterPro" id="IPR037682">
    <property type="entry name" value="TonB_C"/>
</dbReference>
<evidence type="ECO:0000259" key="12">
    <source>
        <dbReference type="PROSITE" id="PS52015"/>
    </source>
</evidence>
<keyword evidence="7" id="KW-0653">Protein transport</keyword>
<evidence type="ECO:0000256" key="4">
    <source>
        <dbReference type="ARBA" id="ARBA00022475"/>
    </source>
</evidence>
<comment type="subcellular location">
    <subcellularLocation>
        <location evidence="1">Cell inner membrane</location>
        <topology evidence="1">Single-pass membrane protein</topology>
        <orientation evidence="1">Periplasmic side</orientation>
    </subcellularLocation>
</comment>
<dbReference type="PANTHER" id="PTHR33446">
    <property type="entry name" value="PROTEIN TONB-RELATED"/>
    <property type="match status" value="1"/>
</dbReference>
<evidence type="ECO:0000313" key="14">
    <source>
        <dbReference type="Proteomes" id="UP000630660"/>
    </source>
</evidence>
<keyword evidence="5" id="KW-0997">Cell inner membrane</keyword>
<evidence type="ECO:0000256" key="1">
    <source>
        <dbReference type="ARBA" id="ARBA00004383"/>
    </source>
</evidence>
<dbReference type="GO" id="GO:0098797">
    <property type="term" value="C:plasma membrane protein complex"/>
    <property type="evidence" value="ECO:0007669"/>
    <property type="project" value="TreeGrafter"/>
</dbReference>
<keyword evidence="9 11" id="KW-0472">Membrane</keyword>
<protein>
    <submittedName>
        <fullName evidence="13">TonB family protein</fullName>
    </submittedName>
</protein>
<evidence type="ECO:0000256" key="6">
    <source>
        <dbReference type="ARBA" id="ARBA00022692"/>
    </source>
</evidence>
<dbReference type="AlphaFoldDB" id="A0A9D5QCK7"/>
<dbReference type="Proteomes" id="UP000630660">
    <property type="component" value="Unassembled WGS sequence"/>
</dbReference>
<feature type="region of interest" description="Disordered" evidence="10">
    <location>
        <begin position="61"/>
        <end position="84"/>
    </location>
</feature>
<evidence type="ECO:0000256" key="8">
    <source>
        <dbReference type="ARBA" id="ARBA00022989"/>
    </source>
</evidence>
<evidence type="ECO:0000256" key="2">
    <source>
        <dbReference type="ARBA" id="ARBA00006555"/>
    </source>
</evidence>
<dbReference type="InterPro" id="IPR006260">
    <property type="entry name" value="TonB/TolA_C"/>
</dbReference>
<proteinExistence type="inferred from homology"/>
<gene>
    <name evidence="13" type="ORF">GF359_05565</name>
</gene>
<dbReference type="SUPFAM" id="SSF74653">
    <property type="entry name" value="TolA/TonB C-terminal domain"/>
    <property type="match status" value="1"/>
</dbReference>
<dbReference type="PANTHER" id="PTHR33446:SF2">
    <property type="entry name" value="PROTEIN TONB"/>
    <property type="match status" value="1"/>
</dbReference>
<feature type="transmembrane region" description="Helical" evidence="11">
    <location>
        <begin position="15"/>
        <end position="35"/>
    </location>
</feature>
<keyword evidence="8 11" id="KW-1133">Transmembrane helix</keyword>
<dbReference type="Pfam" id="PF03544">
    <property type="entry name" value="TonB_C"/>
    <property type="match status" value="1"/>
</dbReference>
<keyword evidence="6 11" id="KW-0812">Transmembrane</keyword>
<comment type="caution">
    <text evidence="13">The sequence shown here is derived from an EMBL/GenBank/DDBJ whole genome shotgun (WGS) entry which is preliminary data.</text>
</comment>
<keyword evidence="4" id="KW-1003">Cell membrane</keyword>
<name>A0A9D5QCK7_UNCW3</name>